<dbReference type="InterPro" id="IPR032556">
    <property type="entry name" value="DUF4936"/>
</dbReference>
<dbReference type="Pfam" id="PF16290">
    <property type="entry name" value="DUF4936"/>
    <property type="match status" value="1"/>
</dbReference>
<dbReference type="AlphaFoldDB" id="A0A844GBL5"/>
<proteinExistence type="predicted"/>
<gene>
    <name evidence="1" type="ORF">GKE73_03415</name>
</gene>
<dbReference type="Proteomes" id="UP000446658">
    <property type="component" value="Unassembled WGS sequence"/>
</dbReference>
<protein>
    <submittedName>
        <fullName evidence="1">DUF4936 family protein</fullName>
    </submittedName>
</protein>
<dbReference type="RefSeq" id="WP_230369198.1">
    <property type="nucleotide sequence ID" value="NZ_WLYX01000001.1"/>
</dbReference>
<name>A0A844GBL5_9NEIS</name>
<evidence type="ECO:0000313" key="2">
    <source>
        <dbReference type="Proteomes" id="UP000446658"/>
    </source>
</evidence>
<comment type="caution">
    <text evidence="1">The sequence shown here is derived from an EMBL/GenBank/DDBJ whole genome shotgun (WGS) entry which is preliminary data.</text>
</comment>
<organism evidence="1 2">
    <name type="scientific">Paludibacterium denitrificans</name>
    <dbReference type="NCBI Taxonomy" id="2675226"/>
    <lineage>
        <taxon>Bacteria</taxon>
        <taxon>Pseudomonadati</taxon>
        <taxon>Pseudomonadota</taxon>
        <taxon>Betaproteobacteria</taxon>
        <taxon>Neisseriales</taxon>
        <taxon>Chromobacteriaceae</taxon>
        <taxon>Paludibacterium</taxon>
    </lineage>
</organism>
<sequence>MSMSLYVYFNASRAPDDLLLRLQAMQLELTGYGVRASLLQRRDQPDTWMEVYEGINNAADFSARLAHAVARHDVASGCGERHEEWFQPLGYTPQS</sequence>
<reference evidence="1 2" key="1">
    <citation type="submission" date="2019-11" db="EMBL/GenBank/DDBJ databases">
        <title>Draft genome sequence of Paludibacterium sp. dN18-1.</title>
        <authorList>
            <person name="Im W.-T."/>
        </authorList>
    </citation>
    <scope>NUCLEOTIDE SEQUENCE [LARGE SCALE GENOMIC DNA]</scope>
    <source>
        <strain evidence="2">dN 18-1</strain>
    </source>
</reference>
<evidence type="ECO:0000313" key="1">
    <source>
        <dbReference type="EMBL" id="MTD32691.1"/>
    </source>
</evidence>
<dbReference type="EMBL" id="WLYX01000001">
    <property type="protein sequence ID" value="MTD32691.1"/>
    <property type="molecule type" value="Genomic_DNA"/>
</dbReference>
<keyword evidence="2" id="KW-1185">Reference proteome</keyword>
<accession>A0A844GBL5</accession>